<evidence type="ECO:0000313" key="3">
    <source>
        <dbReference type="Proteomes" id="UP000298111"/>
    </source>
</evidence>
<evidence type="ECO:0000256" key="1">
    <source>
        <dbReference type="SAM" id="MobiDB-lite"/>
    </source>
</evidence>
<reference evidence="2 3" key="1">
    <citation type="submission" date="2018-10" db="EMBL/GenBank/DDBJ databases">
        <title>Isolation of pseudouridimycin from Streptomyces albus DSM 40763.</title>
        <authorList>
            <person name="Rosenqvist P."/>
            <person name="Metsae-Ketelae M."/>
            <person name="Virta P."/>
        </authorList>
    </citation>
    <scope>NUCLEOTIDE SEQUENCE [LARGE SCALE GENOMIC DNA]</scope>
    <source>
        <strain evidence="2 3">DSM 40763</strain>
    </source>
</reference>
<evidence type="ECO:0008006" key="4">
    <source>
        <dbReference type="Google" id="ProtNLM"/>
    </source>
</evidence>
<dbReference type="AlphaFoldDB" id="A0A8H1L3J8"/>
<organism evidence="2 3">
    <name type="scientific">Streptomyces albus</name>
    <dbReference type="NCBI Taxonomy" id="1888"/>
    <lineage>
        <taxon>Bacteria</taxon>
        <taxon>Bacillati</taxon>
        <taxon>Actinomycetota</taxon>
        <taxon>Actinomycetes</taxon>
        <taxon>Kitasatosporales</taxon>
        <taxon>Streptomycetaceae</taxon>
        <taxon>Streptomyces</taxon>
    </lineage>
</organism>
<name>A0A8H1L3J8_9ACTN</name>
<dbReference type="RefSeq" id="WP_135567638.1">
    <property type="nucleotide sequence ID" value="NZ_CP103060.1"/>
</dbReference>
<dbReference type="Proteomes" id="UP000298111">
    <property type="component" value="Unassembled WGS sequence"/>
</dbReference>
<gene>
    <name evidence="2" type="ORF">D8771_28215</name>
</gene>
<evidence type="ECO:0000313" key="2">
    <source>
        <dbReference type="EMBL" id="TGG77373.1"/>
    </source>
</evidence>
<protein>
    <recommendedName>
        <fullName evidence="4">Secreted protein</fullName>
    </recommendedName>
</protein>
<feature type="region of interest" description="Disordered" evidence="1">
    <location>
        <begin position="43"/>
        <end position="118"/>
    </location>
</feature>
<dbReference type="GeneID" id="75183522"/>
<sequence length="184" mass="19657">MQRPRRLTTPRGTHAVAWTLATGAATTLSWFGVHSVLDDTSYDPPRSLPVSRPPVAAPAPPQASSTRRASPSPRTTRPAPSRTAARPPERSPERSTRPAPPPRRPASGQPAGQVRGATVPGGRAVFEIGARSATLVSATPETGWEMKVWHAQGYIRVTFSNGAASSSVFCRWDDTAPRIETFDG</sequence>
<comment type="caution">
    <text evidence="2">The sequence shown here is derived from an EMBL/GenBank/DDBJ whole genome shotgun (WGS) entry which is preliminary data.</text>
</comment>
<dbReference type="EMBL" id="RCIY01000095">
    <property type="protein sequence ID" value="TGG77373.1"/>
    <property type="molecule type" value="Genomic_DNA"/>
</dbReference>
<accession>A0A8H1L3J8</accession>
<feature type="compositionally biased region" description="Basic and acidic residues" evidence="1">
    <location>
        <begin position="87"/>
        <end position="96"/>
    </location>
</feature>
<proteinExistence type="predicted"/>
<feature type="compositionally biased region" description="Low complexity" evidence="1">
    <location>
        <begin position="62"/>
        <end position="86"/>
    </location>
</feature>
<feature type="compositionally biased region" description="Pro residues" evidence="1">
    <location>
        <begin position="51"/>
        <end position="61"/>
    </location>
</feature>